<dbReference type="EMBL" id="FP929056">
    <property type="protein sequence ID" value="CBL28209.1"/>
    <property type="molecule type" value="Genomic_DNA"/>
</dbReference>
<keyword evidence="3" id="KW-1185">Reference proteome</keyword>
<protein>
    <submittedName>
        <fullName evidence="2">Uncharacterized conserved protein, contains double-stranded beta-helix domain</fullName>
    </submittedName>
</protein>
<proteinExistence type="predicted"/>
<dbReference type="PANTHER" id="PTHR37694">
    <property type="entry name" value="SLR8022 PROTEIN"/>
    <property type="match status" value="1"/>
</dbReference>
<feature type="domain" description="Cupin type-2" evidence="1">
    <location>
        <begin position="140"/>
        <end position="207"/>
    </location>
</feature>
<gene>
    <name evidence="2" type="ORF">SY1_09560</name>
</gene>
<reference evidence="3" key="1">
    <citation type="submission" date="2010-03" db="EMBL/GenBank/DDBJ databases">
        <title>The genome sequence of Synergistetes sp. SGP1.</title>
        <authorList>
            <consortium name="metaHIT consortium -- http://www.metahit.eu/"/>
            <person name="Pajon A."/>
            <person name="Turner K."/>
            <person name="Parkhill J."/>
            <person name="Wade W."/>
            <person name="Vartoukian S."/>
        </authorList>
    </citation>
    <scope>NUCLEOTIDE SEQUENCE [LARGE SCALE GENOMIC DNA]</scope>
    <source>
        <strain evidence="3">SGP1</strain>
    </source>
</reference>
<accession>A0AB94IWV0</accession>
<sequence length="209" mass="22741">MKTGPFSLAAENPAVPGCTLSGKVIQDTFVFSMAEGTDISPESYPDHKLWLVVHGSMCVVAGREIPLGAGQGYVTPVGMPVGIKAEADSVYVEVSLRKETVMNPVLKDKEVFELKDLIPYQDGKIVNLDLLSSPKMKFVVMSFDEGTGLSEHSAPGEALVFALDGKAIIGYEGKEYPLRAGENFRFQKNGRHYVKADGRFKMALLLVLE</sequence>
<dbReference type="InterPro" id="IPR013096">
    <property type="entry name" value="Cupin_2"/>
</dbReference>
<dbReference type="AlphaFoldDB" id="A0AB94IWV0"/>
<dbReference type="InterPro" id="IPR011051">
    <property type="entry name" value="RmlC_Cupin_sf"/>
</dbReference>
<dbReference type="SUPFAM" id="SSF51182">
    <property type="entry name" value="RmlC-like cupins"/>
    <property type="match status" value="2"/>
</dbReference>
<dbReference type="Gene3D" id="2.60.120.10">
    <property type="entry name" value="Jelly Rolls"/>
    <property type="match status" value="2"/>
</dbReference>
<organism evidence="2 3">
    <name type="scientific">Fretibacterium fastidiosum</name>
    <dbReference type="NCBI Taxonomy" id="651822"/>
    <lineage>
        <taxon>Bacteria</taxon>
        <taxon>Thermotogati</taxon>
        <taxon>Synergistota</taxon>
        <taxon>Synergistia</taxon>
        <taxon>Synergistales</taxon>
        <taxon>Aminobacteriaceae</taxon>
        <taxon>Fretibacterium</taxon>
    </lineage>
</organism>
<evidence type="ECO:0000259" key="1">
    <source>
        <dbReference type="Pfam" id="PF07883"/>
    </source>
</evidence>
<dbReference type="RefSeq" id="WP_015556356.1">
    <property type="nucleotide sequence ID" value="NC_021038.1"/>
</dbReference>
<name>A0AB94IWV0_9BACT</name>
<evidence type="ECO:0000313" key="2">
    <source>
        <dbReference type="EMBL" id="CBL28209.1"/>
    </source>
</evidence>
<dbReference type="InterPro" id="IPR014710">
    <property type="entry name" value="RmlC-like_jellyroll"/>
</dbReference>
<dbReference type="KEGG" id="sbr:SY1_09560"/>
<reference evidence="2 3" key="2">
    <citation type="submission" date="2010-03" db="EMBL/GenBank/DDBJ databases">
        <authorList>
            <person name="Pajon A."/>
        </authorList>
    </citation>
    <scope>NUCLEOTIDE SEQUENCE [LARGE SCALE GENOMIC DNA]</scope>
    <source>
        <strain evidence="2 3">SGP1</strain>
    </source>
</reference>
<dbReference type="CDD" id="cd02230">
    <property type="entry name" value="cupin_HP0902-like"/>
    <property type="match status" value="1"/>
</dbReference>
<dbReference type="Pfam" id="PF07883">
    <property type="entry name" value="Cupin_2"/>
    <property type="match status" value="1"/>
</dbReference>
<dbReference type="PANTHER" id="PTHR37694:SF1">
    <property type="entry name" value="SLR8022 PROTEIN"/>
    <property type="match status" value="1"/>
</dbReference>
<evidence type="ECO:0000313" key="3">
    <source>
        <dbReference type="Proteomes" id="UP000008957"/>
    </source>
</evidence>
<dbReference type="Proteomes" id="UP000008957">
    <property type="component" value="Chromosome"/>
</dbReference>